<keyword evidence="3" id="KW-1185">Reference proteome</keyword>
<accession>A0ABT0ZTN4</accession>
<evidence type="ECO:0000256" key="1">
    <source>
        <dbReference type="SAM" id="Phobius"/>
    </source>
</evidence>
<organism evidence="2 3">
    <name type="scientific">Pseudonocardia humida</name>
    <dbReference type="NCBI Taxonomy" id="2800819"/>
    <lineage>
        <taxon>Bacteria</taxon>
        <taxon>Bacillati</taxon>
        <taxon>Actinomycetota</taxon>
        <taxon>Actinomycetes</taxon>
        <taxon>Pseudonocardiales</taxon>
        <taxon>Pseudonocardiaceae</taxon>
        <taxon>Pseudonocardia</taxon>
    </lineage>
</organism>
<keyword evidence="1" id="KW-0812">Transmembrane</keyword>
<keyword evidence="1" id="KW-1133">Transmembrane helix</keyword>
<evidence type="ECO:0000313" key="3">
    <source>
        <dbReference type="Proteomes" id="UP001165283"/>
    </source>
</evidence>
<evidence type="ECO:0000313" key="2">
    <source>
        <dbReference type="EMBL" id="MCO1654069.1"/>
    </source>
</evidence>
<reference evidence="2" key="1">
    <citation type="submission" date="2021-04" db="EMBL/GenBank/DDBJ databases">
        <title>Pseudonocardia sp. nov., isolated from sandy soil of mangrove forest.</title>
        <authorList>
            <person name="Zan Z."/>
            <person name="Huang R."/>
            <person name="Liu W."/>
        </authorList>
    </citation>
    <scope>NUCLEOTIDE SEQUENCE</scope>
    <source>
        <strain evidence="2">S2-4</strain>
    </source>
</reference>
<comment type="caution">
    <text evidence="2">The sequence shown here is derived from an EMBL/GenBank/DDBJ whole genome shotgun (WGS) entry which is preliminary data.</text>
</comment>
<sequence>MSVAPGWSVTRRVIGSPLIAVPVLVVYVLALLPQLAPYWAATRDH</sequence>
<dbReference type="EMBL" id="JAGSOV010000009">
    <property type="protein sequence ID" value="MCO1654069.1"/>
    <property type="molecule type" value="Genomic_DNA"/>
</dbReference>
<protein>
    <recommendedName>
        <fullName evidence="4">ABC transporter permease</fullName>
    </recommendedName>
</protein>
<dbReference type="Proteomes" id="UP001165283">
    <property type="component" value="Unassembled WGS sequence"/>
</dbReference>
<proteinExistence type="predicted"/>
<gene>
    <name evidence="2" type="ORF">KDL28_03260</name>
</gene>
<evidence type="ECO:0008006" key="4">
    <source>
        <dbReference type="Google" id="ProtNLM"/>
    </source>
</evidence>
<keyword evidence="1" id="KW-0472">Membrane</keyword>
<name>A0ABT0ZTN4_9PSEU</name>
<feature type="transmembrane region" description="Helical" evidence="1">
    <location>
        <begin position="20"/>
        <end position="41"/>
    </location>
</feature>